<comment type="caution">
    <text evidence="3">The sequence shown here is derived from an EMBL/GenBank/DDBJ whole genome shotgun (WGS) entry which is preliminary data.</text>
</comment>
<dbReference type="PANTHER" id="PTHR46601:SF1">
    <property type="entry name" value="ADF-H DOMAIN-CONTAINING PROTEIN"/>
    <property type="match status" value="1"/>
</dbReference>
<keyword evidence="2" id="KW-0812">Transmembrane</keyword>
<evidence type="ECO:0000313" key="4">
    <source>
        <dbReference type="Proteomes" id="UP001190700"/>
    </source>
</evidence>
<proteinExistence type="predicted"/>
<dbReference type="Proteomes" id="UP001190700">
    <property type="component" value="Unassembled WGS sequence"/>
</dbReference>
<name>A0AAE0BBQ8_9CHLO</name>
<feature type="compositionally biased region" description="Low complexity" evidence="1">
    <location>
        <begin position="1601"/>
        <end position="1610"/>
    </location>
</feature>
<protein>
    <submittedName>
        <fullName evidence="3">Uncharacterized protein</fullName>
    </submittedName>
</protein>
<organism evidence="3 4">
    <name type="scientific">Cymbomonas tetramitiformis</name>
    <dbReference type="NCBI Taxonomy" id="36881"/>
    <lineage>
        <taxon>Eukaryota</taxon>
        <taxon>Viridiplantae</taxon>
        <taxon>Chlorophyta</taxon>
        <taxon>Pyramimonadophyceae</taxon>
        <taxon>Pyramimonadales</taxon>
        <taxon>Pyramimonadaceae</taxon>
        <taxon>Cymbomonas</taxon>
    </lineage>
</organism>
<feature type="region of interest" description="Disordered" evidence="1">
    <location>
        <begin position="1301"/>
        <end position="1356"/>
    </location>
</feature>
<feature type="transmembrane region" description="Helical" evidence="2">
    <location>
        <begin position="1697"/>
        <end position="1719"/>
    </location>
</feature>
<keyword evidence="2" id="KW-0472">Membrane</keyword>
<accession>A0AAE0BBQ8</accession>
<feature type="compositionally biased region" description="Basic and acidic residues" evidence="1">
    <location>
        <begin position="1324"/>
        <end position="1334"/>
    </location>
</feature>
<reference evidence="3 4" key="1">
    <citation type="journal article" date="2015" name="Genome Biol. Evol.">
        <title>Comparative Genomics of a Bacterivorous Green Alga Reveals Evolutionary Causalities and Consequences of Phago-Mixotrophic Mode of Nutrition.</title>
        <authorList>
            <person name="Burns J.A."/>
            <person name="Paasch A."/>
            <person name="Narechania A."/>
            <person name="Kim E."/>
        </authorList>
    </citation>
    <scope>NUCLEOTIDE SEQUENCE [LARGE SCALE GENOMIC DNA]</scope>
    <source>
        <strain evidence="3 4">PLY_AMNH</strain>
    </source>
</reference>
<feature type="transmembrane region" description="Helical" evidence="2">
    <location>
        <begin position="1789"/>
        <end position="1810"/>
    </location>
</feature>
<feature type="region of interest" description="Disordered" evidence="1">
    <location>
        <begin position="1569"/>
        <end position="1588"/>
    </location>
</feature>
<feature type="region of interest" description="Disordered" evidence="1">
    <location>
        <begin position="60"/>
        <end position="107"/>
    </location>
</feature>
<feature type="region of interest" description="Disordered" evidence="1">
    <location>
        <begin position="1598"/>
        <end position="1620"/>
    </location>
</feature>
<feature type="compositionally biased region" description="Basic and acidic residues" evidence="1">
    <location>
        <begin position="1342"/>
        <end position="1351"/>
    </location>
</feature>
<dbReference type="EMBL" id="LGRX02035651">
    <property type="protein sequence ID" value="KAK3233683.1"/>
    <property type="molecule type" value="Genomic_DNA"/>
</dbReference>
<feature type="region of interest" description="Disordered" evidence="1">
    <location>
        <begin position="1476"/>
        <end position="1564"/>
    </location>
</feature>
<evidence type="ECO:0000256" key="1">
    <source>
        <dbReference type="SAM" id="MobiDB-lite"/>
    </source>
</evidence>
<evidence type="ECO:0000313" key="3">
    <source>
        <dbReference type="EMBL" id="KAK3233683.1"/>
    </source>
</evidence>
<dbReference type="PANTHER" id="PTHR46601">
    <property type="entry name" value="ULP_PROTEASE DOMAIN-CONTAINING PROTEIN"/>
    <property type="match status" value="1"/>
</dbReference>
<sequence>MPPPSYLVDVLPWLMSLGDMARNLPLEFPIAPTNVDHATELAGQISEFVDKWNVLTGNKPSRDPSVLQAGGVGRNARNAPTPTSTVKKRRLDQNARRREARSRKRLDLGKDAVEVSAPQARVKSTLGPLGATAASAGASAVGCLVPHGSIQHWNNKLKEVFMNKPHLIGGALSNFVRTLPAEEIEAVRLRFLSEEDRVGGTIVSSLRASFAALAGYGSRQNAATRMAGAAMVFGRDGEGVEGAVASILGINVKVVKDGLVGHRNLLLGAALGRAQRLNAGLLAGLVLENLHMANRAISAELTHKIQAFWLSAGISRVSTCKRDVIQLRHIDGSVEKVSKQWLEMTQLEVFRKYKKKFPAEKIELRSFETRKPRQVQRLTRRDTISCCCRYHEDMRLVVEAYARFQEVGHSGCKCTDASCCPRGGGLRARLSARKPFPAFPDFKCGRVEVGRSTSGFTASLLCPRQRSNGEHEDHHDMPCLEGSCKRCGGLQNWSLCPAAVSNTATLDWHTYENVHIGVDEDGKNKHRVQFVQKTTPAGELLAKLQALLLGHAPGESPNCVCSGTFVRKAADGSWRLEKLVGVPAAQPCRFLKPYAYHCFMATHSMTMFNKCKAGLPLGHCLILFDFSENHALNIPRAIQSLHWIVKQATLLCCVLWRHAVGSVDGQTSTEANPIIVKDLIYLISDTLPHSHRGIQHMRKLIVSEYFVKRGIPLPKFMHEWADGSAAQNKCATAFADVVESGREESAEWPRGLGIPTQRNFFETSHARGEQDAMGVAVKHEASLAVMSTTDKWHCKILDAKSLYEFCMERLQKPKDSAHDRGVQFGQRFFFLVDGKDVDISGPGFDTVDRTLALHSVRAGVGLLVGLKRDRQCYCDYCYAQCAKAQPDTEGCLYRSHVDSWEQFTLTEATESDARRTRTRVAEARDDVSVKVARGNTFARLSGGDPNHPYYLVKALSEVKQVINADGMRDDYYSPGGEGVNATPGEFVVEGRFYEWADEESCEEYYIDTSKKCLTYSHHVVCVEVTMTRRKYRGVPLRLRHQTWPEGDFDPQSQEYQPSVFQGTYQAESDTNSEKTTQESTWLNPDQIAEMVQRDGQTVFLVPYRCFKSKMQFMLGKPYAERGKGLHSCELSSKLMHRYASSAAVGQRGEYLPLGGQSVGCADGLLGTIRKHVADLCTGEDLIELAKLHLIDGPQRGTLHVLRTRATPRSKAVYYLCEDHAGFYHARGSYGVVFTMEYLSSRARKFEQCCWVTWERSAVMHRAPLSALAARVGPALRAEEERRTELRAHLAGEFMNNLTTTAEESAPTSPGAPPSPAPSSGESDNSLHRQARGDEEVNSASRRSLDPARGDDETPEGMLRAAIVESDAMIERKDAIIREHRKALKELQGRPRPSMGGARIGQNTASNVIHNDRHDALEQPVNEVVAGNTFSGLHSRGILEVNIAQRSEHRTVINMGSPTASENIYSQETQEIVFPSDVQDQEAASYRSPRARDLTGPRSPMQENVHVAGTKGQGGSRRDRHHTSSTLGPAHQHSPRSGQRRWRRSPSPGERTQRPGVAHSERAGQRIARAVNARQSARRDDGGQEKGCSAAAFSTGHRASCSPASPLLSSGPGHGPGTQPATRWWARHMQQVYSLLTGALVRMRWPQLPHLAVVMIWAALEVTRYLGEWQHSIWVAGFHHAQNGLWHVPLLRLGLVAFAMRFGVAILPLGLVLVLAIHVCRHGLLGAHMARDRWGLTALQAHLDRALSVAQRGLCCSHPTWPATLAAVPRRMLKPRFAARLQRVQRTVTCYRVAHFAYVALVLALGVPATGSCPDPLQSSSRTAWDDQRSSRQWDTGWEAMVAERDEVLPYTVLDTLQPGGTTRVTKDEAAWLDTELNATFGGHPD</sequence>
<keyword evidence="2" id="KW-1133">Transmembrane helix</keyword>
<evidence type="ECO:0000256" key="2">
    <source>
        <dbReference type="SAM" id="Phobius"/>
    </source>
</evidence>
<keyword evidence="4" id="KW-1185">Reference proteome</keyword>
<gene>
    <name evidence="3" type="ORF">CYMTET_56040</name>
</gene>